<dbReference type="Pfam" id="PF00072">
    <property type="entry name" value="Response_reg"/>
    <property type="match status" value="1"/>
</dbReference>
<organism evidence="3 4">
    <name type="scientific">Frankia canadensis</name>
    <dbReference type="NCBI Taxonomy" id="1836972"/>
    <lineage>
        <taxon>Bacteria</taxon>
        <taxon>Bacillati</taxon>
        <taxon>Actinomycetota</taxon>
        <taxon>Actinomycetes</taxon>
        <taxon>Frankiales</taxon>
        <taxon>Frankiaceae</taxon>
        <taxon>Frankia</taxon>
    </lineage>
</organism>
<evidence type="ECO:0000313" key="3">
    <source>
        <dbReference type="EMBL" id="SNQ47460.1"/>
    </source>
</evidence>
<evidence type="ECO:0000259" key="2">
    <source>
        <dbReference type="PROSITE" id="PS50110"/>
    </source>
</evidence>
<accession>A0A2I2KP82</accession>
<keyword evidence="4" id="KW-1185">Reference proteome</keyword>
<reference evidence="3 4" key="1">
    <citation type="submission" date="2017-06" db="EMBL/GenBank/DDBJ databases">
        <authorList>
            <person name="Kim H.J."/>
            <person name="Triplett B.A."/>
        </authorList>
    </citation>
    <scope>NUCLEOTIDE SEQUENCE [LARGE SCALE GENOMIC DNA]</scope>
    <source>
        <strain evidence="3">FRACA_ARgP5</strain>
    </source>
</reference>
<evidence type="ECO:0000313" key="4">
    <source>
        <dbReference type="Proteomes" id="UP000234331"/>
    </source>
</evidence>
<dbReference type="InterPro" id="IPR011006">
    <property type="entry name" value="CheY-like_superfamily"/>
</dbReference>
<protein>
    <recommendedName>
        <fullName evidence="2">Response regulatory domain-containing protein</fullName>
    </recommendedName>
</protein>
<dbReference type="PROSITE" id="PS50110">
    <property type="entry name" value="RESPONSE_REGULATORY"/>
    <property type="match status" value="1"/>
</dbReference>
<gene>
    <name evidence="3" type="ORF">FRACA_190039</name>
</gene>
<feature type="domain" description="Response regulatory" evidence="2">
    <location>
        <begin position="4"/>
        <end position="77"/>
    </location>
</feature>
<dbReference type="AlphaFoldDB" id="A0A2I2KP82"/>
<dbReference type="EMBL" id="FZMO01000101">
    <property type="protein sequence ID" value="SNQ47460.1"/>
    <property type="molecule type" value="Genomic_DNA"/>
</dbReference>
<dbReference type="InterPro" id="IPR001789">
    <property type="entry name" value="Sig_transdc_resp-reg_receiver"/>
</dbReference>
<dbReference type="OrthoDB" id="9808843at2"/>
<dbReference type="Proteomes" id="UP000234331">
    <property type="component" value="Unassembled WGS sequence"/>
</dbReference>
<dbReference type="Gene3D" id="3.40.50.2300">
    <property type="match status" value="1"/>
</dbReference>
<feature type="modified residue" description="4-aspartylphosphate" evidence="1">
    <location>
        <position position="54"/>
    </location>
</feature>
<evidence type="ECO:0000256" key="1">
    <source>
        <dbReference type="PROSITE-ProRule" id="PRU00169"/>
    </source>
</evidence>
<sequence>MSPRVVIAEDSALFRAGLARLLEDDGHEVCAAVGEGGALLAAVAEHQPNVVVADIRSTQCHAVTCRSTTRSSGSRRT</sequence>
<name>A0A2I2KP82_9ACTN</name>
<keyword evidence="1" id="KW-0597">Phosphoprotein</keyword>
<dbReference type="GO" id="GO:0000160">
    <property type="term" value="P:phosphorelay signal transduction system"/>
    <property type="evidence" value="ECO:0007669"/>
    <property type="project" value="InterPro"/>
</dbReference>
<proteinExistence type="predicted"/>
<dbReference type="SUPFAM" id="SSF52172">
    <property type="entry name" value="CheY-like"/>
    <property type="match status" value="1"/>
</dbReference>